<sequence length="206" mass="23607">MKQASNKKAIYDHNFRESKQSVIKRKPVKMMTRPPIMRPSTIPAKASLSSIIHDMPNPVKQRRRPMKSGNWFDQSPDILSFTAPQYQDIQNIYPFSPEIPLFPFHIPYPVSAPFMPESLFQSINHQSLILPTSTVSTAVTTTRSTATLPLPVFPTLAMHPEFQNLTATPKKLKQKMVNSSRRHNCDEGFDDDDDDNSRSNFRMKFD</sequence>
<evidence type="ECO:0000256" key="1">
    <source>
        <dbReference type="SAM" id="MobiDB-lite"/>
    </source>
</evidence>
<evidence type="ECO:0000313" key="3">
    <source>
        <dbReference type="Proteomes" id="UP000278627"/>
    </source>
</evidence>
<feature type="region of interest" description="Disordered" evidence="1">
    <location>
        <begin position="179"/>
        <end position="206"/>
    </location>
</feature>
<dbReference type="WBParaSite" id="BPAG_0001014901-mRNA-1">
    <property type="protein sequence ID" value="BPAG_0001014901-mRNA-1"/>
    <property type="gene ID" value="BPAG_0001014901"/>
</dbReference>
<dbReference type="Proteomes" id="UP000278627">
    <property type="component" value="Unassembled WGS sequence"/>
</dbReference>
<protein>
    <submittedName>
        <fullName evidence="2 4">Uncharacterized protein</fullName>
    </submittedName>
</protein>
<dbReference type="EMBL" id="UZAD01013176">
    <property type="protein sequence ID" value="VDN91297.1"/>
    <property type="molecule type" value="Genomic_DNA"/>
</dbReference>
<proteinExistence type="predicted"/>
<dbReference type="AlphaFoldDB" id="A0A0N4TNR4"/>
<reference evidence="2 3" key="2">
    <citation type="submission" date="2018-11" db="EMBL/GenBank/DDBJ databases">
        <authorList>
            <consortium name="Pathogen Informatics"/>
        </authorList>
    </citation>
    <scope>NUCLEOTIDE SEQUENCE [LARGE SCALE GENOMIC DNA]</scope>
</reference>
<name>A0A0N4TNR4_BRUPA</name>
<accession>A0A0N4TNR4</accession>
<reference evidence="4" key="1">
    <citation type="submission" date="2017-02" db="UniProtKB">
        <authorList>
            <consortium name="WormBaseParasite"/>
        </authorList>
    </citation>
    <scope>IDENTIFICATION</scope>
</reference>
<organism evidence="4">
    <name type="scientific">Brugia pahangi</name>
    <name type="common">Filarial nematode worm</name>
    <dbReference type="NCBI Taxonomy" id="6280"/>
    <lineage>
        <taxon>Eukaryota</taxon>
        <taxon>Metazoa</taxon>
        <taxon>Ecdysozoa</taxon>
        <taxon>Nematoda</taxon>
        <taxon>Chromadorea</taxon>
        <taxon>Rhabditida</taxon>
        <taxon>Spirurina</taxon>
        <taxon>Spiruromorpha</taxon>
        <taxon>Filarioidea</taxon>
        <taxon>Onchocercidae</taxon>
        <taxon>Brugia</taxon>
    </lineage>
</organism>
<evidence type="ECO:0000313" key="4">
    <source>
        <dbReference type="WBParaSite" id="BPAG_0001014901-mRNA-1"/>
    </source>
</evidence>
<gene>
    <name evidence="2" type="ORF">BPAG_LOCUS10111</name>
</gene>
<keyword evidence="3" id="KW-1185">Reference proteome</keyword>
<evidence type="ECO:0000313" key="2">
    <source>
        <dbReference type="EMBL" id="VDN91297.1"/>
    </source>
</evidence>